<dbReference type="GO" id="GO:0003735">
    <property type="term" value="F:structural constituent of ribosome"/>
    <property type="evidence" value="ECO:0007669"/>
    <property type="project" value="InterPro"/>
</dbReference>
<accession>A0A7J7K4A3</accession>
<dbReference type="InterPro" id="IPR052143">
    <property type="entry name" value="Mitoribosomal_bL36m"/>
</dbReference>
<organism evidence="8 9">
    <name type="scientific">Bugula neritina</name>
    <name type="common">Brown bryozoan</name>
    <name type="synonym">Sertularia neritina</name>
    <dbReference type="NCBI Taxonomy" id="10212"/>
    <lineage>
        <taxon>Eukaryota</taxon>
        <taxon>Metazoa</taxon>
        <taxon>Spiralia</taxon>
        <taxon>Lophotrochozoa</taxon>
        <taxon>Bryozoa</taxon>
        <taxon>Gymnolaemata</taxon>
        <taxon>Cheilostomatida</taxon>
        <taxon>Flustrina</taxon>
        <taxon>Buguloidea</taxon>
        <taxon>Bugulidae</taxon>
        <taxon>Bugula</taxon>
    </lineage>
</organism>
<evidence type="ECO:0000313" key="9">
    <source>
        <dbReference type="Proteomes" id="UP000593567"/>
    </source>
</evidence>
<dbReference type="SUPFAM" id="SSF57840">
    <property type="entry name" value="Ribosomal protein L36"/>
    <property type="match status" value="1"/>
</dbReference>
<dbReference type="PANTHER" id="PTHR46909">
    <property type="entry name" value="39S RIBOSOMAL PROTEIN L36, MITOCHONDRIAL"/>
    <property type="match status" value="1"/>
</dbReference>
<dbReference type="OrthoDB" id="10265903at2759"/>
<dbReference type="InterPro" id="IPR000473">
    <property type="entry name" value="Ribosomal_bL36"/>
</dbReference>
<evidence type="ECO:0000256" key="1">
    <source>
        <dbReference type="ARBA" id="ARBA00004173"/>
    </source>
</evidence>
<evidence type="ECO:0000256" key="2">
    <source>
        <dbReference type="ARBA" id="ARBA00007645"/>
    </source>
</evidence>
<comment type="similarity">
    <text evidence="2 7">Belongs to the bacterial ribosomal protein bL36 family.</text>
</comment>
<dbReference type="Proteomes" id="UP000593567">
    <property type="component" value="Unassembled WGS sequence"/>
</dbReference>
<keyword evidence="3" id="KW-0809">Transit peptide</keyword>
<sequence>MRSNAKVHESCCRMLKVFQHGLRMLSAAWNPSSHMINSQQMLPLLSSTQTRCYKVAVSLERRCKDCYFVRRGGRLYMECKKHGRHKTMQKLSKSKYQLYFTDKPWWS</sequence>
<dbReference type="InterPro" id="IPR035977">
    <property type="entry name" value="Ribosomal_bL36_sp"/>
</dbReference>
<dbReference type="GO" id="GO:0005762">
    <property type="term" value="C:mitochondrial large ribosomal subunit"/>
    <property type="evidence" value="ECO:0007669"/>
    <property type="project" value="TreeGrafter"/>
</dbReference>
<evidence type="ECO:0000313" key="8">
    <source>
        <dbReference type="EMBL" id="KAF6033460.1"/>
    </source>
</evidence>
<dbReference type="Pfam" id="PF00444">
    <property type="entry name" value="Ribosomal_L36"/>
    <property type="match status" value="1"/>
</dbReference>
<keyword evidence="9" id="KW-1185">Reference proteome</keyword>
<dbReference type="PANTHER" id="PTHR46909:SF1">
    <property type="entry name" value="LARGE RIBOSOMAL SUBUNIT PROTEIN BL36M"/>
    <property type="match status" value="1"/>
</dbReference>
<name>A0A7J7K4A3_BUGNE</name>
<protein>
    <recommendedName>
        <fullName evidence="7">Ribosomal protein</fullName>
    </recommendedName>
</protein>
<reference evidence="8" key="1">
    <citation type="submission" date="2020-06" db="EMBL/GenBank/DDBJ databases">
        <title>Draft genome of Bugula neritina, a colonial animal packing powerful symbionts and potential medicines.</title>
        <authorList>
            <person name="Rayko M."/>
        </authorList>
    </citation>
    <scope>NUCLEOTIDE SEQUENCE [LARGE SCALE GENOMIC DNA]</scope>
    <source>
        <strain evidence="8">Kwan_BN1</strain>
    </source>
</reference>
<dbReference type="AlphaFoldDB" id="A0A7J7K4A3"/>
<evidence type="ECO:0000256" key="4">
    <source>
        <dbReference type="ARBA" id="ARBA00022980"/>
    </source>
</evidence>
<keyword evidence="5" id="KW-0496">Mitochondrion</keyword>
<comment type="subcellular location">
    <subcellularLocation>
        <location evidence="1">Mitochondrion</location>
    </subcellularLocation>
</comment>
<keyword evidence="4 7" id="KW-0689">Ribosomal protein</keyword>
<dbReference type="EMBL" id="VXIV02001329">
    <property type="protein sequence ID" value="KAF6033460.1"/>
    <property type="molecule type" value="Genomic_DNA"/>
</dbReference>
<proteinExistence type="inferred from homology"/>
<evidence type="ECO:0000256" key="6">
    <source>
        <dbReference type="ARBA" id="ARBA00023274"/>
    </source>
</evidence>
<evidence type="ECO:0000256" key="3">
    <source>
        <dbReference type="ARBA" id="ARBA00022946"/>
    </source>
</evidence>
<comment type="caution">
    <text evidence="8">The sequence shown here is derived from an EMBL/GenBank/DDBJ whole genome shotgun (WGS) entry which is preliminary data.</text>
</comment>
<evidence type="ECO:0000256" key="5">
    <source>
        <dbReference type="ARBA" id="ARBA00023128"/>
    </source>
</evidence>
<gene>
    <name evidence="8" type="ORF">EB796_008234</name>
</gene>
<dbReference type="NCBIfam" id="TIGR01022">
    <property type="entry name" value="rpmJ_bact"/>
    <property type="match status" value="1"/>
</dbReference>
<dbReference type="GO" id="GO:0006412">
    <property type="term" value="P:translation"/>
    <property type="evidence" value="ECO:0007669"/>
    <property type="project" value="InterPro"/>
</dbReference>
<evidence type="ECO:0000256" key="7">
    <source>
        <dbReference type="RuleBase" id="RU000570"/>
    </source>
</evidence>
<keyword evidence="6 7" id="KW-0687">Ribonucleoprotein</keyword>